<feature type="compositionally biased region" description="Basic and acidic residues" evidence="1">
    <location>
        <begin position="124"/>
        <end position="140"/>
    </location>
</feature>
<evidence type="ECO:0000256" key="1">
    <source>
        <dbReference type="SAM" id="MobiDB-lite"/>
    </source>
</evidence>
<dbReference type="PANTHER" id="PTHR43550:SF3">
    <property type="entry name" value="3-KETODIHYDROSPHINGOSINE REDUCTASE"/>
    <property type="match status" value="1"/>
</dbReference>
<dbReference type="Gene3D" id="3.40.50.720">
    <property type="entry name" value="NAD(P)-binding Rossmann-like Domain"/>
    <property type="match status" value="1"/>
</dbReference>
<organism evidence="2 3">
    <name type="scientific">Aromia moschata</name>
    <dbReference type="NCBI Taxonomy" id="1265417"/>
    <lineage>
        <taxon>Eukaryota</taxon>
        <taxon>Metazoa</taxon>
        <taxon>Ecdysozoa</taxon>
        <taxon>Arthropoda</taxon>
        <taxon>Hexapoda</taxon>
        <taxon>Insecta</taxon>
        <taxon>Pterygota</taxon>
        <taxon>Neoptera</taxon>
        <taxon>Endopterygota</taxon>
        <taxon>Coleoptera</taxon>
        <taxon>Polyphaga</taxon>
        <taxon>Cucujiformia</taxon>
        <taxon>Chrysomeloidea</taxon>
        <taxon>Cerambycidae</taxon>
        <taxon>Cerambycinae</taxon>
        <taxon>Callichromatini</taxon>
        <taxon>Aromia</taxon>
    </lineage>
</organism>
<reference evidence="2" key="1">
    <citation type="journal article" date="2023" name="Insect Mol. Biol.">
        <title>Genome sequencing provides insights into the evolution of gene families encoding plant cell wall-degrading enzymes in longhorned beetles.</title>
        <authorList>
            <person name="Shin N.R."/>
            <person name="Okamura Y."/>
            <person name="Kirsch R."/>
            <person name="Pauchet Y."/>
        </authorList>
    </citation>
    <scope>NUCLEOTIDE SEQUENCE</scope>
    <source>
        <strain evidence="2">AMC_N1</strain>
    </source>
</reference>
<dbReference type="AlphaFoldDB" id="A0AAV8Y0I1"/>
<dbReference type="GO" id="GO:0030148">
    <property type="term" value="P:sphingolipid biosynthetic process"/>
    <property type="evidence" value="ECO:0007669"/>
    <property type="project" value="TreeGrafter"/>
</dbReference>
<dbReference type="GO" id="GO:0005789">
    <property type="term" value="C:endoplasmic reticulum membrane"/>
    <property type="evidence" value="ECO:0007669"/>
    <property type="project" value="TreeGrafter"/>
</dbReference>
<dbReference type="GO" id="GO:0006666">
    <property type="term" value="P:3-keto-sphinganine metabolic process"/>
    <property type="evidence" value="ECO:0007669"/>
    <property type="project" value="TreeGrafter"/>
</dbReference>
<feature type="region of interest" description="Disordered" evidence="1">
    <location>
        <begin position="106"/>
        <end position="140"/>
    </location>
</feature>
<proteinExistence type="predicted"/>
<comment type="caution">
    <text evidence="2">The sequence shown here is derived from an EMBL/GenBank/DDBJ whole genome shotgun (WGS) entry which is preliminary data.</text>
</comment>
<dbReference type="InterPro" id="IPR036291">
    <property type="entry name" value="NAD(P)-bd_dom_sf"/>
</dbReference>
<dbReference type="SUPFAM" id="SSF51735">
    <property type="entry name" value="NAD(P)-binding Rossmann-fold domains"/>
    <property type="match status" value="1"/>
</dbReference>
<dbReference type="EMBL" id="JAPWTK010000271">
    <property type="protein sequence ID" value="KAJ8943970.1"/>
    <property type="molecule type" value="Genomic_DNA"/>
</dbReference>
<name>A0AAV8Y0I1_9CUCU</name>
<protein>
    <submittedName>
        <fullName evidence="2">Uncharacterized protein</fullName>
    </submittedName>
</protein>
<dbReference type="InterPro" id="IPR002347">
    <property type="entry name" value="SDR_fam"/>
</dbReference>
<evidence type="ECO:0000313" key="2">
    <source>
        <dbReference type="EMBL" id="KAJ8943970.1"/>
    </source>
</evidence>
<keyword evidence="3" id="KW-1185">Reference proteome</keyword>
<sequence>MLVNCAGQAICGRVEDFTDQQVKTLIDTNFLGTFYPIKAIVPKFKERKEGIIVLTASQVALMGMYGYSVIQARSCGVLLMEVKPYNISVTLALPMDTDTLGYEMENKTKPKEPKLISATGGLKTPEEVEKPMDDALDHLD</sequence>
<dbReference type="Pfam" id="PF00106">
    <property type="entry name" value="adh_short"/>
    <property type="match status" value="1"/>
</dbReference>
<dbReference type="GO" id="GO:0047560">
    <property type="term" value="F:3-dehydrosphinganine reductase activity"/>
    <property type="evidence" value="ECO:0007669"/>
    <property type="project" value="TreeGrafter"/>
</dbReference>
<dbReference type="PANTHER" id="PTHR43550">
    <property type="entry name" value="3-KETODIHYDROSPHINGOSINE REDUCTASE"/>
    <property type="match status" value="1"/>
</dbReference>
<dbReference type="Proteomes" id="UP001162162">
    <property type="component" value="Unassembled WGS sequence"/>
</dbReference>
<accession>A0AAV8Y0I1</accession>
<evidence type="ECO:0000313" key="3">
    <source>
        <dbReference type="Proteomes" id="UP001162162"/>
    </source>
</evidence>
<gene>
    <name evidence="2" type="ORF">NQ318_013551</name>
</gene>